<dbReference type="SUPFAM" id="SSF51395">
    <property type="entry name" value="FMN-linked oxidoreductases"/>
    <property type="match status" value="1"/>
</dbReference>
<evidence type="ECO:0000313" key="15">
    <source>
        <dbReference type="Proteomes" id="UP000754644"/>
    </source>
</evidence>
<evidence type="ECO:0000259" key="13">
    <source>
        <dbReference type="Pfam" id="PF01207"/>
    </source>
</evidence>
<evidence type="ECO:0000256" key="6">
    <source>
        <dbReference type="ARBA" id="ARBA00022857"/>
    </source>
</evidence>
<dbReference type="GO" id="GO:0102264">
    <property type="term" value="F:tRNA-dihydrouridine20 synthase activity"/>
    <property type="evidence" value="ECO:0007669"/>
    <property type="project" value="UniProtKB-EC"/>
</dbReference>
<feature type="binding site" evidence="9 12">
    <location>
        <begin position="242"/>
        <end position="243"/>
    </location>
    <ligand>
        <name>FMN</name>
        <dbReference type="ChEBI" id="CHEBI:58210"/>
    </ligand>
</feature>
<dbReference type="GO" id="GO:0010181">
    <property type="term" value="F:FMN binding"/>
    <property type="evidence" value="ECO:0007669"/>
    <property type="project" value="UniProtKB-UniRule"/>
</dbReference>
<comment type="catalytic activity">
    <reaction evidence="9">
        <text>5,6-dihydrouridine(20a) in tRNA + NADP(+) = uridine(20a) in tRNA + NADPH + H(+)</text>
        <dbReference type="Rhea" id="RHEA:53344"/>
        <dbReference type="Rhea" id="RHEA-COMP:13535"/>
        <dbReference type="Rhea" id="RHEA-COMP:13536"/>
        <dbReference type="ChEBI" id="CHEBI:15378"/>
        <dbReference type="ChEBI" id="CHEBI:57783"/>
        <dbReference type="ChEBI" id="CHEBI:58349"/>
        <dbReference type="ChEBI" id="CHEBI:65315"/>
        <dbReference type="ChEBI" id="CHEBI:74443"/>
    </reaction>
</comment>
<dbReference type="EMBL" id="JABMOJ010000055">
    <property type="protein sequence ID" value="NQV64010.1"/>
    <property type="molecule type" value="Genomic_DNA"/>
</dbReference>
<dbReference type="InterPro" id="IPR018517">
    <property type="entry name" value="tRNA_hU_synthase_CS"/>
</dbReference>
<comment type="function">
    <text evidence="9">Catalyzes the synthesis of 5,6-dihydrouridine (D), a modified base found in the D-loop of most tRNAs, via the reduction of the C5-C6 double bond in target uridines. Specifically modifies U20 and U20a in tRNAs.</text>
</comment>
<keyword evidence="3 9" id="KW-0285">Flavoprotein</keyword>
<feature type="site" description="Interacts with tRNA; defines subfamily-specific binding signature" evidence="9">
    <location>
        <position position="192"/>
    </location>
</feature>
<comment type="similarity">
    <text evidence="10">Belongs to the dus family.</text>
</comment>
<feature type="domain" description="DUS-like FMN-binding" evidence="13">
    <location>
        <begin position="25"/>
        <end position="328"/>
    </location>
</feature>
<dbReference type="PIRSF" id="PIRSF006621">
    <property type="entry name" value="Dus"/>
    <property type="match status" value="1"/>
</dbReference>
<dbReference type="Proteomes" id="UP000754644">
    <property type="component" value="Unassembled WGS sequence"/>
</dbReference>
<comment type="similarity">
    <text evidence="9">Belongs to the Dus family. DusA subfamily.</text>
</comment>
<dbReference type="InterPro" id="IPR004653">
    <property type="entry name" value="DusA"/>
</dbReference>
<dbReference type="Gene3D" id="1.20.120.1460">
    <property type="match status" value="1"/>
</dbReference>
<feature type="binding site" evidence="9 12">
    <location>
        <begin position="220"/>
        <end position="222"/>
    </location>
    <ligand>
        <name>FMN</name>
        <dbReference type="ChEBI" id="CHEBI:58210"/>
    </ligand>
</feature>
<dbReference type="Gene3D" id="3.20.20.70">
    <property type="entry name" value="Aldolase class I"/>
    <property type="match status" value="1"/>
</dbReference>
<feature type="binding site" evidence="9 12">
    <location>
        <position position="148"/>
    </location>
    <ligand>
        <name>FMN</name>
        <dbReference type="ChEBI" id="CHEBI:58210"/>
    </ligand>
</feature>
<dbReference type="InterPro" id="IPR013785">
    <property type="entry name" value="Aldolase_TIM"/>
</dbReference>
<evidence type="ECO:0000256" key="11">
    <source>
        <dbReference type="PIRSR" id="PIRSR006621-1"/>
    </source>
</evidence>
<name>A0A972VTK0_9GAMM</name>
<evidence type="ECO:0000256" key="12">
    <source>
        <dbReference type="PIRSR" id="PIRSR006621-2"/>
    </source>
</evidence>
<evidence type="ECO:0000256" key="8">
    <source>
        <dbReference type="ARBA" id="ARBA00023002"/>
    </source>
</evidence>
<dbReference type="PANTHER" id="PTHR42907:SF1">
    <property type="entry name" value="FMN-LINKED OXIDOREDUCTASES SUPERFAMILY PROTEIN"/>
    <property type="match status" value="1"/>
</dbReference>
<sequence length="356" mass="39179">MGLNTLNKSTANLGTLAPLDRTLSLAPMMGCTDRHCRYLFRLLSPNTLMYSEMLVTGALLHGKAAHFLRHGGDEPCALQLGGNDPQDLAACARMVEDAGYQEVNLNVGCPSDRVQSGGIGACLIATPALVAECVAAMQAEVKIPVTVKTRIGLNDQDDYEHFHHFIETVREAGCRVFIIHARKAILGGLSPKDNREIPPLKYDYVYRIKADFPDCQFILNGGINDTATALAVLPKVDGLMLGRAPYSNPYLLAELEWALYQHTSMDRLTALADYTDYMVRNIETGEPLKHMVRHLMGLFTGIRGARSFRRHLGAHMFETGSGTEVVEQALAEAGLNHHAEAAETFVAQQARQQQYR</sequence>
<dbReference type="GO" id="GO:0000049">
    <property type="term" value="F:tRNA binding"/>
    <property type="evidence" value="ECO:0007669"/>
    <property type="project" value="UniProtKB-UniRule"/>
</dbReference>
<evidence type="ECO:0000256" key="9">
    <source>
        <dbReference type="HAMAP-Rule" id="MF_02041"/>
    </source>
</evidence>
<keyword evidence="5 9" id="KW-0819">tRNA processing</keyword>
<dbReference type="CDD" id="cd02801">
    <property type="entry name" value="DUS_like_FMN"/>
    <property type="match status" value="1"/>
</dbReference>
<keyword evidence="4 9" id="KW-0288">FMN</keyword>
<dbReference type="PROSITE" id="PS01136">
    <property type="entry name" value="UPF0034"/>
    <property type="match status" value="1"/>
</dbReference>
<organism evidence="14 15">
    <name type="scientific">SAR86 cluster bacterium</name>
    <dbReference type="NCBI Taxonomy" id="2030880"/>
    <lineage>
        <taxon>Bacteria</taxon>
        <taxon>Pseudomonadati</taxon>
        <taxon>Pseudomonadota</taxon>
        <taxon>Gammaproteobacteria</taxon>
        <taxon>SAR86 cluster</taxon>
    </lineage>
</organism>
<evidence type="ECO:0000256" key="10">
    <source>
        <dbReference type="PIRNR" id="PIRNR006621"/>
    </source>
</evidence>
<feature type="binding site" evidence="9 12">
    <location>
        <position position="180"/>
    </location>
    <ligand>
        <name>FMN</name>
        <dbReference type="ChEBI" id="CHEBI:58210"/>
    </ligand>
</feature>
<dbReference type="PANTHER" id="PTHR42907">
    <property type="entry name" value="FMN-LINKED OXIDOREDUCTASES SUPERFAMILY PROTEIN"/>
    <property type="match status" value="1"/>
</dbReference>
<keyword evidence="8 9" id="KW-0560">Oxidoreductase</keyword>
<keyword evidence="7 9" id="KW-0694">RNA-binding</keyword>
<feature type="binding site" evidence="9 12">
    <location>
        <position position="79"/>
    </location>
    <ligand>
        <name>FMN</name>
        <dbReference type="ChEBI" id="CHEBI:58210"/>
    </ligand>
</feature>
<feature type="site" description="Interacts with tRNA; defines subfamily-specific binding signature" evidence="9">
    <location>
        <position position="309"/>
    </location>
</feature>
<dbReference type="GO" id="GO:0050660">
    <property type="term" value="F:flavin adenine dinucleotide binding"/>
    <property type="evidence" value="ECO:0007669"/>
    <property type="project" value="InterPro"/>
</dbReference>
<reference evidence="14" key="1">
    <citation type="submission" date="2020-05" db="EMBL/GenBank/DDBJ databases">
        <title>Sulfur intermediates as new biogeochemical hubs in an aquatic model microbial ecosystem.</title>
        <authorList>
            <person name="Vigneron A."/>
        </authorList>
    </citation>
    <scope>NUCLEOTIDE SEQUENCE</scope>
    <source>
        <strain evidence="14">Bin.250</strain>
    </source>
</reference>
<protein>
    <recommendedName>
        <fullName evidence="9">tRNA-dihydrouridine(20/20a) synthase</fullName>
        <ecNumber evidence="9">1.3.1.91</ecNumber>
    </recommendedName>
    <alternativeName>
        <fullName evidence="9">U20-specific dihydrouridine synthase</fullName>
        <shortName evidence="9">U20-specific Dus</shortName>
    </alternativeName>
    <alternativeName>
        <fullName evidence="9">tRNA-dihydrouridine synthase A</fullName>
    </alternativeName>
</protein>
<comment type="catalytic activity">
    <reaction evidence="9">
        <text>5,6-dihydrouridine(20) in tRNA + NAD(+) = uridine(20) in tRNA + NADH + H(+)</text>
        <dbReference type="Rhea" id="RHEA:53340"/>
        <dbReference type="Rhea" id="RHEA-COMP:13533"/>
        <dbReference type="Rhea" id="RHEA-COMP:13534"/>
        <dbReference type="ChEBI" id="CHEBI:15378"/>
        <dbReference type="ChEBI" id="CHEBI:57540"/>
        <dbReference type="ChEBI" id="CHEBI:57945"/>
        <dbReference type="ChEBI" id="CHEBI:65315"/>
        <dbReference type="ChEBI" id="CHEBI:74443"/>
        <dbReference type="EC" id="1.3.1.91"/>
    </reaction>
</comment>
<keyword evidence="12" id="KW-0547">Nucleotide-binding</keyword>
<feature type="binding site" evidence="9 12">
    <location>
        <begin position="27"/>
        <end position="29"/>
    </location>
    <ligand>
        <name>FMN</name>
        <dbReference type="ChEBI" id="CHEBI:58210"/>
    </ligand>
</feature>
<dbReference type="EC" id="1.3.1.91" evidence="9"/>
<evidence type="ECO:0000256" key="5">
    <source>
        <dbReference type="ARBA" id="ARBA00022694"/>
    </source>
</evidence>
<keyword evidence="6 9" id="KW-0521">NADP</keyword>
<dbReference type="InterPro" id="IPR035587">
    <property type="entry name" value="DUS-like_FMN-bd"/>
</dbReference>
<evidence type="ECO:0000256" key="7">
    <source>
        <dbReference type="ARBA" id="ARBA00022884"/>
    </source>
</evidence>
<dbReference type="AlphaFoldDB" id="A0A972VTK0"/>
<dbReference type="Pfam" id="PF01207">
    <property type="entry name" value="Dus"/>
    <property type="match status" value="1"/>
</dbReference>
<evidence type="ECO:0000256" key="3">
    <source>
        <dbReference type="ARBA" id="ARBA00022630"/>
    </source>
</evidence>
<evidence type="ECO:0000313" key="14">
    <source>
        <dbReference type="EMBL" id="NQV64010.1"/>
    </source>
</evidence>
<evidence type="ECO:0000256" key="1">
    <source>
        <dbReference type="ARBA" id="ARBA00001917"/>
    </source>
</evidence>
<feature type="site" description="Interacts with tRNA" evidence="9">
    <location>
        <position position="106"/>
    </location>
</feature>
<comment type="catalytic activity">
    <reaction evidence="9">
        <text>5,6-dihydrouridine(20) in tRNA + NADP(+) = uridine(20) in tRNA + NADPH + H(+)</text>
        <dbReference type="Rhea" id="RHEA:53336"/>
        <dbReference type="Rhea" id="RHEA-COMP:13533"/>
        <dbReference type="Rhea" id="RHEA-COMP:13534"/>
        <dbReference type="ChEBI" id="CHEBI:15378"/>
        <dbReference type="ChEBI" id="CHEBI:57783"/>
        <dbReference type="ChEBI" id="CHEBI:58349"/>
        <dbReference type="ChEBI" id="CHEBI:65315"/>
        <dbReference type="ChEBI" id="CHEBI:74443"/>
        <dbReference type="EC" id="1.3.1.91"/>
    </reaction>
</comment>
<comment type="caution">
    <text evidence="14">The sequence shown here is derived from an EMBL/GenBank/DDBJ whole genome shotgun (WGS) entry which is preliminary data.</text>
</comment>
<comment type="cofactor">
    <cofactor evidence="1 9 10 12">
        <name>FMN</name>
        <dbReference type="ChEBI" id="CHEBI:58210"/>
    </cofactor>
</comment>
<proteinExistence type="inferred from homology"/>
<dbReference type="HAMAP" id="MF_02041">
    <property type="entry name" value="DusA_subfam"/>
    <property type="match status" value="1"/>
</dbReference>
<feature type="site" description="Interacts with tRNA" evidence="9">
    <location>
        <position position="195"/>
    </location>
</feature>
<dbReference type="NCBIfam" id="NF008774">
    <property type="entry name" value="PRK11815.1"/>
    <property type="match status" value="1"/>
</dbReference>
<keyword evidence="2 9" id="KW-0820">tRNA-binding</keyword>
<evidence type="ECO:0000256" key="4">
    <source>
        <dbReference type="ARBA" id="ARBA00022643"/>
    </source>
</evidence>
<comment type="catalytic activity">
    <reaction evidence="9">
        <text>5,6-dihydrouridine(20a) in tRNA + NAD(+) = uridine(20a) in tRNA + NADH + H(+)</text>
        <dbReference type="Rhea" id="RHEA:53348"/>
        <dbReference type="Rhea" id="RHEA-COMP:13535"/>
        <dbReference type="Rhea" id="RHEA-COMP:13536"/>
        <dbReference type="ChEBI" id="CHEBI:15378"/>
        <dbReference type="ChEBI" id="CHEBI:57540"/>
        <dbReference type="ChEBI" id="CHEBI:57945"/>
        <dbReference type="ChEBI" id="CHEBI:65315"/>
        <dbReference type="ChEBI" id="CHEBI:74443"/>
    </reaction>
</comment>
<gene>
    <name evidence="9 14" type="primary">dusA</name>
    <name evidence="14" type="ORF">HQ497_01475</name>
</gene>
<feature type="site" description="Interacts with tRNA; defines subfamily-specific binding signature" evidence="9">
    <location>
        <position position="306"/>
    </location>
</feature>
<feature type="active site" description="Proton donor" evidence="9 11">
    <location>
        <position position="109"/>
    </location>
</feature>
<dbReference type="InterPro" id="IPR001269">
    <property type="entry name" value="DUS_fam"/>
</dbReference>
<accession>A0A972VTK0</accession>
<evidence type="ECO:0000256" key="2">
    <source>
        <dbReference type="ARBA" id="ARBA00022555"/>
    </source>
</evidence>